<dbReference type="EMBL" id="CP098740">
    <property type="protein sequence ID" value="UZK57344.1"/>
    <property type="molecule type" value="Genomic_DNA"/>
</dbReference>
<evidence type="ECO:0000313" key="2">
    <source>
        <dbReference type="EMBL" id="UZK57344.1"/>
    </source>
</evidence>
<protein>
    <recommendedName>
        <fullName evidence="1">YbaK/aminoacyl-tRNA synthetase-associated domain-containing protein</fullName>
    </recommendedName>
</protein>
<name>A0ABY6PZC9_9ACTN</name>
<feature type="domain" description="YbaK/aminoacyl-tRNA synthetase-associated" evidence="1">
    <location>
        <begin position="49"/>
        <end position="170"/>
    </location>
</feature>
<evidence type="ECO:0000259" key="1">
    <source>
        <dbReference type="Pfam" id="PF04073"/>
    </source>
</evidence>
<dbReference type="Proteomes" id="UP001164963">
    <property type="component" value="Chromosome"/>
</dbReference>
<dbReference type="SUPFAM" id="SSF55826">
    <property type="entry name" value="YbaK/ProRS associated domain"/>
    <property type="match status" value="1"/>
</dbReference>
<dbReference type="InterPro" id="IPR007214">
    <property type="entry name" value="YbaK/aa-tRNA-synth-assoc-dom"/>
</dbReference>
<proteinExistence type="predicted"/>
<keyword evidence="3" id="KW-1185">Reference proteome</keyword>
<accession>A0ABY6PZC9</accession>
<dbReference type="InterPro" id="IPR036754">
    <property type="entry name" value="YbaK/aa-tRNA-synt-asso_dom_sf"/>
</dbReference>
<dbReference type="RefSeq" id="WP_265545607.1">
    <property type="nucleotide sequence ID" value="NZ_CP098740.1"/>
</dbReference>
<sequence length="190" mass="19554">MRAPIGSFENASPAVDRQDLLTAPVAEAVRTGWGGIAPDQVLHVDTDPEIADTAAFVAHHGADLLDHSANCVVLSGKRGADVTLAACLVLSHSRVDVNGVARKHLGLRKARFASMDTAVGETGMEYGGITPIGLPAAWPLLIDSAVVDEEWVLIGSGSRRGKLIVTGKALGALPGAVILDGLGVRAPEAS</sequence>
<organism evidence="2 3">
    <name type="scientific">Streptomyces drozdowiczii</name>
    <dbReference type="NCBI Taxonomy" id="202862"/>
    <lineage>
        <taxon>Bacteria</taxon>
        <taxon>Bacillati</taxon>
        <taxon>Actinomycetota</taxon>
        <taxon>Actinomycetes</taxon>
        <taxon>Kitasatosporales</taxon>
        <taxon>Streptomycetaceae</taxon>
        <taxon>Streptomyces</taxon>
    </lineage>
</organism>
<dbReference type="Gene3D" id="3.90.960.10">
    <property type="entry name" value="YbaK/aminoacyl-tRNA synthetase-associated domain"/>
    <property type="match status" value="1"/>
</dbReference>
<evidence type="ECO:0000313" key="3">
    <source>
        <dbReference type="Proteomes" id="UP001164963"/>
    </source>
</evidence>
<dbReference type="Pfam" id="PF04073">
    <property type="entry name" value="tRNA_edit"/>
    <property type="match status" value="1"/>
</dbReference>
<gene>
    <name evidence="2" type="ORF">NEH16_27555</name>
</gene>
<reference evidence="2" key="1">
    <citation type="journal article" date="2022" name="Front. Microbiol.">
        <title>Mirubactin C rescues the lethal effect of cell wall biosynthesis mutations in Bacillus subtilis.</title>
        <authorList>
            <person name="Kepplinger B."/>
            <person name="Wen X."/>
            <person name="Tyler A.R."/>
            <person name="Kim B.Y."/>
            <person name="Brown J."/>
            <person name="Banks P."/>
            <person name="Dashti Y."/>
            <person name="Mackenzie E.S."/>
            <person name="Wills C."/>
            <person name="Kawai Y."/>
            <person name="Waldron K.J."/>
            <person name="Allenby N.E.E."/>
            <person name="Wu L.J."/>
            <person name="Hall M.J."/>
            <person name="Errington J."/>
        </authorList>
    </citation>
    <scope>NUCLEOTIDE SEQUENCE</scope>
    <source>
        <strain evidence="2">MDA8-470</strain>
    </source>
</reference>